<comment type="caution">
    <text evidence="1">The sequence shown here is derived from an EMBL/GenBank/DDBJ whole genome shotgun (WGS) entry which is preliminary data.</text>
</comment>
<reference evidence="1" key="1">
    <citation type="submission" date="2019-12" db="EMBL/GenBank/DDBJ databases">
        <title>Genome sequencing and annotation of Brassica cretica.</title>
        <authorList>
            <person name="Studholme D.J."/>
            <person name="Sarris P."/>
        </authorList>
    </citation>
    <scope>NUCLEOTIDE SEQUENCE</scope>
    <source>
        <strain evidence="1">PFS-109/04</strain>
        <tissue evidence="1">Leaf</tissue>
    </source>
</reference>
<evidence type="ECO:0000313" key="2">
    <source>
        <dbReference type="Proteomes" id="UP000712600"/>
    </source>
</evidence>
<organism evidence="1 2">
    <name type="scientific">Brassica cretica</name>
    <name type="common">Mustard</name>
    <dbReference type="NCBI Taxonomy" id="69181"/>
    <lineage>
        <taxon>Eukaryota</taxon>
        <taxon>Viridiplantae</taxon>
        <taxon>Streptophyta</taxon>
        <taxon>Embryophyta</taxon>
        <taxon>Tracheophyta</taxon>
        <taxon>Spermatophyta</taxon>
        <taxon>Magnoliopsida</taxon>
        <taxon>eudicotyledons</taxon>
        <taxon>Gunneridae</taxon>
        <taxon>Pentapetalae</taxon>
        <taxon>rosids</taxon>
        <taxon>malvids</taxon>
        <taxon>Brassicales</taxon>
        <taxon>Brassicaceae</taxon>
        <taxon>Brassiceae</taxon>
        <taxon>Brassica</taxon>
    </lineage>
</organism>
<dbReference type="AlphaFoldDB" id="A0A8S9Q2Q5"/>
<dbReference type="Proteomes" id="UP000712600">
    <property type="component" value="Unassembled WGS sequence"/>
</dbReference>
<evidence type="ECO:0000313" key="1">
    <source>
        <dbReference type="EMBL" id="KAF3535131.1"/>
    </source>
</evidence>
<dbReference type="EMBL" id="QGKX02001290">
    <property type="protein sequence ID" value="KAF3535131.1"/>
    <property type="molecule type" value="Genomic_DNA"/>
</dbReference>
<gene>
    <name evidence="1" type="ORF">F2Q69_00018195</name>
</gene>
<name>A0A8S9Q2Q5_BRACR</name>
<proteinExistence type="predicted"/>
<accession>A0A8S9Q2Q5</accession>
<protein>
    <submittedName>
        <fullName evidence="1">Uncharacterized protein</fullName>
    </submittedName>
</protein>
<sequence>MFSSLRGIVLYGLVVFETRRLRMPAFIIARDSGVVRLRGALPGFLFSEGCTDRGNSNLAKGEAKGPSLSNAYCSSLTCPSLCDAGILSEVSSAGV</sequence>